<organism evidence="4">
    <name type="scientific">Phaeomonas parva</name>
    <dbReference type="NCBI Taxonomy" id="124430"/>
    <lineage>
        <taxon>Eukaryota</taxon>
        <taxon>Sar</taxon>
        <taxon>Stramenopiles</taxon>
        <taxon>Ochrophyta</taxon>
        <taxon>Pinguiophyceae</taxon>
        <taxon>Pinguiochrysidales</taxon>
        <taxon>Pinguiochrysidaceae</taxon>
        <taxon>Phaeomonas</taxon>
    </lineage>
</organism>
<proteinExistence type="predicted"/>
<evidence type="ECO:0000259" key="3">
    <source>
        <dbReference type="PROSITE" id="PS50076"/>
    </source>
</evidence>
<feature type="compositionally biased region" description="Polar residues" evidence="2">
    <location>
        <begin position="204"/>
        <end position="225"/>
    </location>
</feature>
<feature type="region of interest" description="Disordered" evidence="2">
    <location>
        <begin position="204"/>
        <end position="239"/>
    </location>
</feature>
<reference evidence="4" key="1">
    <citation type="submission" date="2021-01" db="EMBL/GenBank/DDBJ databases">
        <authorList>
            <person name="Corre E."/>
            <person name="Pelletier E."/>
            <person name="Niang G."/>
            <person name="Scheremetjew M."/>
            <person name="Finn R."/>
            <person name="Kale V."/>
            <person name="Holt S."/>
            <person name="Cochrane G."/>
            <person name="Meng A."/>
            <person name="Brown T."/>
            <person name="Cohen L."/>
        </authorList>
    </citation>
    <scope>NUCLEOTIDE SEQUENCE</scope>
    <source>
        <strain evidence="4">CCMP2877</strain>
    </source>
</reference>
<dbReference type="EMBL" id="HBGJ01043104">
    <property type="protein sequence ID" value="CAD9268656.1"/>
    <property type="molecule type" value="Transcribed_RNA"/>
</dbReference>
<dbReference type="InterPro" id="IPR018253">
    <property type="entry name" value="DnaJ_domain_CS"/>
</dbReference>
<dbReference type="Gene3D" id="1.10.287.110">
    <property type="entry name" value="DnaJ domain"/>
    <property type="match status" value="1"/>
</dbReference>
<dbReference type="AlphaFoldDB" id="A0A7S1Y097"/>
<dbReference type="SUPFAM" id="SSF46565">
    <property type="entry name" value="Chaperone J-domain"/>
    <property type="match status" value="1"/>
</dbReference>
<protein>
    <recommendedName>
        <fullName evidence="3">J domain-containing protein</fullName>
    </recommendedName>
</protein>
<gene>
    <name evidence="4" type="ORF">PPAR1163_LOCUS27090</name>
</gene>
<evidence type="ECO:0000256" key="2">
    <source>
        <dbReference type="SAM" id="MobiDB-lite"/>
    </source>
</evidence>
<dbReference type="PROSITE" id="PS50076">
    <property type="entry name" value="DNAJ_2"/>
    <property type="match status" value="1"/>
</dbReference>
<feature type="domain" description="J" evidence="3">
    <location>
        <begin position="14"/>
        <end position="80"/>
    </location>
</feature>
<accession>A0A7S1Y097</accession>
<evidence type="ECO:0000313" key="4">
    <source>
        <dbReference type="EMBL" id="CAD9268656.1"/>
    </source>
</evidence>
<dbReference type="CDD" id="cd06257">
    <property type="entry name" value="DnaJ"/>
    <property type="match status" value="1"/>
</dbReference>
<dbReference type="SMART" id="SM00271">
    <property type="entry name" value="DnaJ"/>
    <property type="match status" value="1"/>
</dbReference>
<name>A0A7S1Y097_9STRA</name>
<dbReference type="PROSITE" id="PS00636">
    <property type="entry name" value="DNAJ_1"/>
    <property type="match status" value="1"/>
</dbReference>
<dbReference type="PRINTS" id="PR00625">
    <property type="entry name" value="JDOMAIN"/>
</dbReference>
<evidence type="ECO:0000256" key="1">
    <source>
        <dbReference type="ARBA" id="ARBA00023186"/>
    </source>
</evidence>
<dbReference type="InterPro" id="IPR036869">
    <property type="entry name" value="J_dom_sf"/>
</dbReference>
<dbReference type="PANTHER" id="PTHR44145:SF3">
    <property type="entry name" value="DNAJ HOMOLOG SUBFAMILY A MEMBER 3, MITOCHONDRIAL"/>
    <property type="match status" value="1"/>
</dbReference>
<keyword evidence="1" id="KW-0143">Chaperone</keyword>
<dbReference type="InterPro" id="IPR051938">
    <property type="entry name" value="Apopto_cytoskel_mod"/>
</dbReference>
<sequence length="239" mass="26002">MSGGGGGGGAAATDHYEVLEVSETSDHGDIRKAYFRLAMKYHPDKNPDNREWATERFKAISEAYAVLSDEAQRKQYDEMRQGLGDGARPFTHTHTTEDNTTNFDAFSNMRPGAVDPFQMFNAFFSREFGVSLDDDMGFASSGRGGRDPFDAMFQRMDEIQHDMGMGMMGSGNEAMGMGGFMWGMGGMGMGEDIFANQASAFQNAGASEQLQQRHMSSYSHSFQSAGTGSGGLSQSSTTR</sequence>
<dbReference type="PANTHER" id="PTHR44145">
    <property type="entry name" value="DNAJ HOMOLOG SUBFAMILY A MEMBER 3, MITOCHONDRIAL"/>
    <property type="match status" value="1"/>
</dbReference>
<dbReference type="InterPro" id="IPR001623">
    <property type="entry name" value="DnaJ_domain"/>
</dbReference>
<dbReference type="Pfam" id="PF00226">
    <property type="entry name" value="DnaJ"/>
    <property type="match status" value="1"/>
</dbReference>